<evidence type="ECO:0000313" key="2">
    <source>
        <dbReference type="Proteomes" id="UP000521227"/>
    </source>
</evidence>
<comment type="caution">
    <text evidence="1">The sequence shown here is derived from an EMBL/GenBank/DDBJ whole genome shotgun (WGS) entry which is preliminary data.</text>
</comment>
<dbReference type="InterPro" id="IPR007948">
    <property type="entry name" value="DUF736"/>
</dbReference>
<dbReference type="EMBL" id="JACHIJ010000002">
    <property type="protein sequence ID" value="MBB5051874.1"/>
    <property type="molecule type" value="Genomic_DNA"/>
</dbReference>
<evidence type="ECO:0000313" key="1">
    <source>
        <dbReference type="EMBL" id="MBB5051874.1"/>
    </source>
</evidence>
<protein>
    <submittedName>
        <fullName evidence="1">Uncharacterized protein (DUF736 family)</fullName>
    </submittedName>
</protein>
<dbReference type="AlphaFoldDB" id="A0A840MZN7"/>
<organism evidence="1 2">
    <name type="scientific">Afipia massiliensis</name>
    <dbReference type="NCBI Taxonomy" id="211460"/>
    <lineage>
        <taxon>Bacteria</taxon>
        <taxon>Pseudomonadati</taxon>
        <taxon>Pseudomonadota</taxon>
        <taxon>Alphaproteobacteria</taxon>
        <taxon>Hyphomicrobiales</taxon>
        <taxon>Nitrobacteraceae</taxon>
        <taxon>Afipia</taxon>
    </lineage>
</organism>
<sequence>MSLLLSGGEYDAIAVPGEGCAGALLTFASGRVRRVSLPDPVPRSASIHVYDGLTLAGQRLRLDRLAAMPSFNFLPLAAAPPFLARQESCPPGILRCASVLKADAASLVSSQSVAIETAMVAARKQRARRTIMANIGTFTKTENGFTGEIVTLSLKAKNVRLVGEPASSNENAPSHRIYVGRVEIGAAWAKRSTEGRPYHSVKLDDPSFTGPIYANLVEDEAGETQTLIWSRPRKANAD</sequence>
<accession>A0A840MZN7</accession>
<name>A0A840MZN7_9BRAD</name>
<proteinExistence type="predicted"/>
<reference evidence="1 2" key="1">
    <citation type="submission" date="2020-08" db="EMBL/GenBank/DDBJ databases">
        <title>Genomic Encyclopedia of Type Strains, Phase IV (KMG-IV): sequencing the most valuable type-strain genomes for metagenomic binning, comparative biology and taxonomic classification.</title>
        <authorList>
            <person name="Goeker M."/>
        </authorList>
    </citation>
    <scope>NUCLEOTIDE SEQUENCE [LARGE SCALE GENOMIC DNA]</scope>
    <source>
        <strain evidence="1 2">DSM 17498</strain>
    </source>
</reference>
<dbReference type="Proteomes" id="UP000521227">
    <property type="component" value="Unassembled WGS sequence"/>
</dbReference>
<dbReference type="Pfam" id="PF05284">
    <property type="entry name" value="DUF736"/>
    <property type="match status" value="1"/>
</dbReference>
<gene>
    <name evidence="1" type="ORF">HNQ36_001828</name>
</gene>